<dbReference type="InterPro" id="IPR034660">
    <property type="entry name" value="DinB/YfiT-like"/>
</dbReference>
<protein>
    <recommendedName>
        <fullName evidence="1">DinB-like domain-containing protein</fullName>
    </recommendedName>
</protein>
<dbReference type="EMBL" id="BNJF01000005">
    <property type="protein sequence ID" value="GHO49372.1"/>
    <property type="molecule type" value="Genomic_DNA"/>
</dbReference>
<sequence>MTQPLSPLVTFYRQGWENHHQALIASITPLTQEQLSLPVAPHHTSIGELLAHMVDARISWFHGWMGESNKAMIHWHEERLRNTLTTYEATELAASFEESWQVISSAMERWNFADLERVFPAAHQAWLQSQGFEEEPAHTRQWIVWHVLEHEIHHGGELSLALGTHGLESFYTW</sequence>
<name>A0A8J3IB33_9CHLR</name>
<comment type="caution">
    <text evidence="2">The sequence shown here is derived from an EMBL/GenBank/DDBJ whole genome shotgun (WGS) entry which is preliminary data.</text>
</comment>
<dbReference type="Proteomes" id="UP000612362">
    <property type="component" value="Unassembled WGS sequence"/>
</dbReference>
<dbReference type="RefSeq" id="WP_220198505.1">
    <property type="nucleotide sequence ID" value="NZ_BNJF01000005.1"/>
</dbReference>
<dbReference type="InterPro" id="IPR024775">
    <property type="entry name" value="DinB-like"/>
</dbReference>
<keyword evidence="3" id="KW-1185">Reference proteome</keyword>
<dbReference type="AlphaFoldDB" id="A0A8J3IB33"/>
<dbReference type="Gene3D" id="1.20.120.450">
    <property type="entry name" value="dinb family like domain"/>
    <property type="match status" value="1"/>
</dbReference>
<accession>A0A8J3IB33</accession>
<dbReference type="Pfam" id="PF12867">
    <property type="entry name" value="DinB_2"/>
    <property type="match status" value="1"/>
</dbReference>
<evidence type="ECO:0000259" key="1">
    <source>
        <dbReference type="Pfam" id="PF12867"/>
    </source>
</evidence>
<reference evidence="2" key="1">
    <citation type="submission" date="2020-10" db="EMBL/GenBank/DDBJ databases">
        <title>Taxonomic study of unclassified bacteria belonging to the class Ktedonobacteria.</title>
        <authorList>
            <person name="Yabe S."/>
            <person name="Wang C.M."/>
            <person name="Zheng Y."/>
            <person name="Sakai Y."/>
            <person name="Cavaletti L."/>
            <person name="Monciardini P."/>
            <person name="Donadio S."/>
        </authorList>
    </citation>
    <scope>NUCLEOTIDE SEQUENCE</scope>
    <source>
        <strain evidence="2">SOSP1-1</strain>
    </source>
</reference>
<feature type="domain" description="DinB-like" evidence="1">
    <location>
        <begin position="17"/>
        <end position="157"/>
    </location>
</feature>
<evidence type="ECO:0000313" key="3">
    <source>
        <dbReference type="Proteomes" id="UP000612362"/>
    </source>
</evidence>
<gene>
    <name evidence="2" type="ORF">KSX_75350</name>
</gene>
<dbReference type="SUPFAM" id="SSF109854">
    <property type="entry name" value="DinB/YfiT-like putative metalloenzymes"/>
    <property type="match status" value="1"/>
</dbReference>
<proteinExistence type="predicted"/>
<organism evidence="2 3">
    <name type="scientific">Ktedonospora formicarum</name>
    <dbReference type="NCBI Taxonomy" id="2778364"/>
    <lineage>
        <taxon>Bacteria</taxon>
        <taxon>Bacillati</taxon>
        <taxon>Chloroflexota</taxon>
        <taxon>Ktedonobacteria</taxon>
        <taxon>Ktedonobacterales</taxon>
        <taxon>Ktedonobacteraceae</taxon>
        <taxon>Ktedonospora</taxon>
    </lineage>
</organism>
<evidence type="ECO:0000313" key="2">
    <source>
        <dbReference type="EMBL" id="GHO49372.1"/>
    </source>
</evidence>